<proteinExistence type="predicted"/>
<dbReference type="EMBL" id="LT614807">
    <property type="protein sequence ID" value="SCN45873.1"/>
    <property type="molecule type" value="Genomic_DNA"/>
</dbReference>
<evidence type="ECO:0000313" key="1">
    <source>
        <dbReference type="EMBL" id="SCN45873.1"/>
    </source>
</evidence>
<sequence>MAESANTNLPKEVQTHIEDHLRDAAARGKFEALYIIPSKWYSHETAIKGFLNKEKFSYEFNSDYQGKSFKIKF</sequence>
<dbReference type="RefSeq" id="YP_010091795.1">
    <property type="nucleotide sequence ID" value="NC_055726.1"/>
</dbReference>
<accession>A0A1D3RKX7</accession>
<reference evidence="2" key="1">
    <citation type="submission" date="2016-09" db="EMBL/GenBank/DDBJ databases">
        <authorList>
            <person name="Kajsik M."/>
        </authorList>
    </citation>
    <scope>NUCLEOTIDE SEQUENCE [LARGE SCALE GENOMIC DNA]</scope>
</reference>
<dbReference type="GeneID" id="65109328"/>
<name>A0A1D3RKX7_9CAUD</name>
<dbReference type="KEGG" id="vg:65109328"/>
<organism evidence="1 2">
    <name type="scientific">Cronobacter phage Pet-CM3-4</name>
    <dbReference type="NCBI Taxonomy" id="1892569"/>
    <lineage>
        <taxon>Viruses</taxon>
        <taxon>Duplodnaviria</taxon>
        <taxon>Heunggongvirae</taxon>
        <taxon>Uroviricota</taxon>
        <taxon>Caudoviricetes</taxon>
        <taxon>Pantevenvirales</taxon>
        <taxon>Straboviridae</taxon>
        <taxon>Tevenvirinae</taxon>
        <taxon>Karamvirus</taxon>
        <taxon>Karamvirus petcm34</taxon>
    </lineage>
</organism>
<dbReference type="Proteomes" id="UP000279601">
    <property type="component" value="Segment"/>
</dbReference>
<protein>
    <submittedName>
        <fullName evidence="1">Uncharacterized protein</fullName>
    </submittedName>
</protein>
<evidence type="ECO:0000313" key="2">
    <source>
        <dbReference type="Proteomes" id="UP000279601"/>
    </source>
</evidence>
<keyword evidence="2" id="KW-1185">Reference proteome</keyword>